<organism evidence="4 5">
    <name type="scientific">Actinoplanes awajinensis subsp. mycoplanecinus</name>
    <dbReference type="NCBI Taxonomy" id="135947"/>
    <lineage>
        <taxon>Bacteria</taxon>
        <taxon>Bacillati</taxon>
        <taxon>Actinomycetota</taxon>
        <taxon>Actinomycetes</taxon>
        <taxon>Micromonosporales</taxon>
        <taxon>Micromonosporaceae</taxon>
        <taxon>Actinoplanes</taxon>
    </lineage>
</organism>
<accession>A0A101JDQ1</accession>
<proteinExistence type="predicted"/>
<dbReference type="RefSeq" id="WP_067704293.1">
    <property type="nucleotide sequence ID" value="NZ_LLZH01000318.1"/>
</dbReference>
<keyword evidence="1" id="KW-0808">Transferase</keyword>
<dbReference type="EMBL" id="LLZH01000318">
    <property type="protein sequence ID" value="KUL24842.1"/>
    <property type="molecule type" value="Genomic_DNA"/>
</dbReference>
<dbReference type="InterPro" id="IPR050680">
    <property type="entry name" value="YpeA/RimI_acetyltransf"/>
</dbReference>
<sequence length="193" mass="20486">MSVETEGLTPGAAALFASRGLRQIFAEEVMRADLSAGPLPPAVWPAGVSVLEWSSATAGRFHAVYAAAFRDRPGFPGWPAEQWIAETAEEDGFRPRWSLLAVRSAADGLGAGTDLGFVTAAEGWIDQVGVAPGARLAGVGTALIRESLTRMAADGHHDVWLNVNVDNPTAAALYRRLGFAHRGRRARFRPGPA</sequence>
<dbReference type="SUPFAM" id="SSF55729">
    <property type="entry name" value="Acyl-CoA N-acyltransferases (Nat)"/>
    <property type="match status" value="1"/>
</dbReference>
<reference evidence="4 5" key="1">
    <citation type="submission" date="2015-10" db="EMBL/GenBank/DDBJ databases">
        <authorList>
            <person name="Gilbert D.G."/>
        </authorList>
    </citation>
    <scope>NUCLEOTIDE SEQUENCE [LARGE SCALE GENOMIC DNA]</scope>
    <source>
        <strain evidence="4 5">NRRL B-16712</strain>
    </source>
</reference>
<dbReference type="PANTHER" id="PTHR43420">
    <property type="entry name" value="ACETYLTRANSFERASE"/>
    <property type="match status" value="1"/>
</dbReference>
<evidence type="ECO:0000256" key="1">
    <source>
        <dbReference type="ARBA" id="ARBA00022679"/>
    </source>
</evidence>
<dbReference type="PANTHER" id="PTHR43420:SF12">
    <property type="entry name" value="N-ACETYLTRANSFERASE DOMAIN-CONTAINING PROTEIN"/>
    <property type="match status" value="1"/>
</dbReference>
<keyword evidence="5" id="KW-1185">Reference proteome</keyword>
<dbReference type="InterPro" id="IPR000182">
    <property type="entry name" value="GNAT_dom"/>
</dbReference>
<feature type="domain" description="N-acetyltransferase" evidence="3">
    <location>
        <begin position="51"/>
        <end position="193"/>
    </location>
</feature>
<dbReference type="GO" id="GO:0016747">
    <property type="term" value="F:acyltransferase activity, transferring groups other than amino-acyl groups"/>
    <property type="evidence" value="ECO:0007669"/>
    <property type="project" value="InterPro"/>
</dbReference>
<dbReference type="Proteomes" id="UP000053244">
    <property type="component" value="Unassembled WGS sequence"/>
</dbReference>
<dbReference type="CDD" id="cd04301">
    <property type="entry name" value="NAT_SF"/>
    <property type="match status" value="1"/>
</dbReference>
<gene>
    <name evidence="4" type="ORF">ADL15_41850</name>
</gene>
<keyword evidence="2" id="KW-0012">Acyltransferase</keyword>
<evidence type="ECO:0000256" key="2">
    <source>
        <dbReference type="ARBA" id="ARBA00023315"/>
    </source>
</evidence>
<dbReference type="PROSITE" id="PS51186">
    <property type="entry name" value="GNAT"/>
    <property type="match status" value="1"/>
</dbReference>
<evidence type="ECO:0000313" key="4">
    <source>
        <dbReference type="EMBL" id="KUL24842.1"/>
    </source>
</evidence>
<comment type="caution">
    <text evidence="4">The sequence shown here is derived from an EMBL/GenBank/DDBJ whole genome shotgun (WGS) entry which is preliminary data.</text>
</comment>
<dbReference type="Pfam" id="PF00583">
    <property type="entry name" value="Acetyltransf_1"/>
    <property type="match status" value="1"/>
</dbReference>
<evidence type="ECO:0000259" key="3">
    <source>
        <dbReference type="PROSITE" id="PS51186"/>
    </source>
</evidence>
<dbReference type="Gene3D" id="3.40.630.30">
    <property type="match status" value="1"/>
</dbReference>
<protein>
    <recommendedName>
        <fullName evidence="3">N-acetyltransferase domain-containing protein</fullName>
    </recommendedName>
</protein>
<name>A0A101JDQ1_9ACTN</name>
<dbReference type="AlphaFoldDB" id="A0A101JDQ1"/>
<dbReference type="InterPro" id="IPR016181">
    <property type="entry name" value="Acyl_CoA_acyltransferase"/>
</dbReference>
<evidence type="ECO:0000313" key="5">
    <source>
        <dbReference type="Proteomes" id="UP000053244"/>
    </source>
</evidence>